<dbReference type="OrthoDB" id="10497705at2759"/>
<name>A0A409W4Y9_9AGAR</name>
<protein>
    <submittedName>
        <fullName evidence="2">Uncharacterized protein</fullName>
    </submittedName>
</protein>
<accession>A0A409W4Y9</accession>
<dbReference type="InParanoid" id="A0A409W4Y9"/>
<comment type="caution">
    <text evidence="2">The sequence shown here is derived from an EMBL/GenBank/DDBJ whole genome shotgun (WGS) entry which is preliminary data.</text>
</comment>
<sequence length="99" mass="11505">MQMSSDPLANTMHQQALWRSKRHFLFYIIANAYTLGYLPLYYSRMRYVAPYVVELGRVGAANQYQDLESLAGYYQWPDILSELKRQWAIVSTSCALITS</sequence>
<gene>
    <name evidence="2" type="ORF">CVT26_010367</name>
</gene>
<reference evidence="2 3" key="1">
    <citation type="journal article" date="2018" name="Evol. Lett.">
        <title>Horizontal gene cluster transfer increased hallucinogenic mushroom diversity.</title>
        <authorList>
            <person name="Reynolds H.T."/>
            <person name="Vijayakumar V."/>
            <person name="Gluck-Thaler E."/>
            <person name="Korotkin H.B."/>
            <person name="Matheny P.B."/>
            <person name="Slot J.C."/>
        </authorList>
    </citation>
    <scope>NUCLEOTIDE SEQUENCE [LARGE SCALE GENOMIC DNA]</scope>
    <source>
        <strain evidence="2 3">SRW20</strain>
    </source>
</reference>
<keyword evidence="3" id="KW-1185">Reference proteome</keyword>
<keyword evidence="1" id="KW-0472">Membrane</keyword>
<evidence type="ECO:0000313" key="3">
    <source>
        <dbReference type="Proteomes" id="UP000284706"/>
    </source>
</evidence>
<keyword evidence="1" id="KW-0812">Transmembrane</keyword>
<dbReference type="EMBL" id="NHYE01005397">
    <property type="protein sequence ID" value="PPQ73566.1"/>
    <property type="molecule type" value="Genomic_DNA"/>
</dbReference>
<feature type="transmembrane region" description="Helical" evidence="1">
    <location>
        <begin position="24"/>
        <end position="42"/>
    </location>
</feature>
<keyword evidence="1" id="KW-1133">Transmembrane helix</keyword>
<organism evidence="2 3">
    <name type="scientific">Gymnopilus dilepis</name>
    <dbReference type="NCBI Taxonomy" id="231916"/>
    <lineage>
        <taxon>Eukaryota</taxon>
        <taxon>Fungi</taxon>
        <taxon>Dikarya</taxon>
        <taxon>Basidiomycota</taxon>
        <taxon>Agaricomycotina</taxon>
        <taxon>Agaricomycetes</taxon>
        <taxon>Agaricomycetidae</taxon>
        <taxon>Agaricales</taxon>
        <taxon>Agaricineae</taxon>
        <taxon>Hymenogastraceae</taxon>
        <taxon>Gymnopilus</taxon>
    </lineage>
</organism>
<proteinExistence type="predicted"/>
<dbReference type="Proteomes" id="UP000284706">
    <property type="component" value="Unassembled WGS sequence"/>
</dbReference>
<dbReference type="AlphaFoldDB" id="A0A409W4Y9"/>
<evidence type="ECO:0000256" key="1">
    <source>
        <dbReference type="SAM" id="Phobius"/>
    </source>
</evidence>
<evidence type="ECO:0000313" key="2">
    <source>
        <dbReference type="EMBL" id="PPQ73566.1"/>
    </source>
</evidence>